<protein>
    <submittedName>
        <fullName evidence="7">Alcohol dehydrogenase</fullName>
    </submittedName>
</protein>
<reference evidence="7 8" key="1">
    <citation type="submission" date="2023-05" db="EMBL/GenBank/DDBJ databases">
        <title>Gordonibacter KGMB12511T sp. nov., isolated from faeces of healthy Korean.</title>
        <authorList>
            <person name="Kim H.S."/>
            <person name="Kim J.-S."/>
            <person name="Suh M.K."/>
            <person name="Eom M.K."/>
            <person name="Do H.E."/>
            <person name="Lee J.-S."/>
        </authorList>
    </citation>
    <scope>NUCLEOTIDE SEQUENCE [LARGE SCALE GENOMIC DNA]</scope>
    <source>
        <strain evidence="7 8">KGMB12511</strain>
    </source>
</reference>
<gene>
    <name evidence="7" type="ORF">QNJ86_07070</name>
</gene>
<dbReference type="SUPFAM" id="SSF51735">
    <property type="entry name" value="NAD(P)-binding Rossmann-fold domains"/>
    <property type="match status" value="1"/>
</dbReference>
<dbReference type="RefSeq" id="WP_283831903.1">
    <property type="nucleotide sequence ID" value="NZ_JASJEU010000013.1"/>
</dbReference>
<evidence type="ECO:0000259" key="6">
    <source>
        <dbReference type="SMART" id="SM00829"/>
    </source>
</evidence>
<accession>A0ABT7DMC5</accession>
<name>A0ABT7DMC5_9ACTN</name>
<dbReference type="SUPFAM" id="SSF50129">
    <property type="entry name" value="GroES-like"/>
    <property type="match status" value="1"/>
</dbReference>
<dbReference type="Pfam" id="PF00107">
    <property type="entry name" value="ADH_zinc_N"/>
    <property type="match status" value="1"/>
</dbReference>
<evidence type="ECO:0000256" key="1">
    <source>
        <dbReference type="ARBA" id="ARBA00001947"/>
    </source>
</evidence>
<comment type="caution">
    <text evidence="7">The sequence shown here is derived from an EMBL/GenBank/DDBJ whole genome shotgun (WGS) entry which is preliminary data.</text>
</comment>
<evidence type="ECO:0000313" key="7">
    <source>
        <dbReference type="EMBL" id="MDJ1650557.1"/>
    </source>
</evidence>
<dbReference type="InterPro" id="IPR013154">
    <property type="entry name" value="ADH-like_N"/>
</dbReference>
<dbReference type="InterPro" id="IPR020843">
    <property type="entry name" value="ER"/>
</dbReference>
<dbReference type="InterPro" id="IPR013149">
    <property type="entry name" value="ADH-like_C"/>
</dbReference>
<sequence>MRKPTPRSPVLPWTKPPRERTPMKALVHDGNGNIALQERPQPTLQLPTDAIVRVTRSTICTSDLHIMRGAVPHAVPDTVLGHEFVGVVEEVSADVTRFKPGDRVAVNCETFCGTCFFCQRGWVNNCEQGGWELGCRIDGCQAEFVRVPFADNAFTRIPDSVSDEDALFLGDILATGWWGARLAEIEEGSSVAVIGAGPVGLTTMMCARLANPGSIIAIECDPHRAELAKRLGLADRIIDGSAPLDEIERAVQDLTEGRGADSVIEAAGGDATFEMAWRIARPNAVVVISAMYEHDQALPLPRMYGKNLVFKTGGVDASGLDEVMALIESGKIDTSCLISKRYPLNDILEAYRAFEAREDDCLKVVITPWE</sequence>
<dbReference type="InterPro" id="IPR011032">
    <property type="entry name" value="GroES-like_sf"/>
</dbReference>
<evidence type="ECO:0000313" key="8">
    <source>
        <dbReference type="Proteomes" id="UP001232750"/>
    </source>
</evidence>
<evidence type="ECO:0000256" key="3">
    <source>
        <dbReference type="ARBA" id="ARBA00022723"/>
    </source>
</evidence>
<dbReference type="CDD" id="cd05278">
    <property type="entry name" value="FDH_like"/>
    <property type="match status" value="1"/>
</dbReference>
<dbReference type="PANTHER" id="PTHR42813">
    <property type="entry name" value="ZINC-TYPE ALCOHOL DEHYDROGENASE-LIKE"/>
    <property type="match status" value="1"/>
</dbReference>
<dbReference type="EMBL" id="JASJEU010000013">
    <property type="protein sequence ID" value="MDJ1650557.1"/>
    <property type="molecule type" value="Genomic_DNA"/>
</dbReference>
<dbReference type="Proteomes" id="UP001232750">
    <property type="component" value="Unassembled WGS sequence"/>
</dbReference>
<feature type="region of interest" description="Disordered" evidence="5">
    <location>
        <begin position="1"/>
        <end position="21"/>
    </location>
</feature>
<dbReference type="Gene3D" id="3.90.180.10">
    <property type="entry name" value="Medium-chain alcohol dehydrogenases, catalytic domain"/>
    <property type="match status" value="1"/>
</dbReference>
<keyword evidence="4" id="KW-0862">Zinc</keyword>
<feature type="domain" description="Enoyl reductase (ER)" evidence="6">
    <location>
        <begin position="30"/>
        <end position="366"/>
    </location>
</feature>
<evidence type="ECO:0000256" key="5">
    <source>
        <dbReference type="SAM" id="MobiDB-lite"/>
    </source>
</evidence>
<dbReference type="SMART" id="SM00829">
    <property type="entry name" value="PKS_ER"/>
    <property type="match status" value="1"/>
</dbReference>
<comment type="similarity">
    <text evidence="2">Belongs to the zinc-containing alcohol dehydrogenase family.</text>
</comment>
<dbReference type="Pfam" id="PF08240">
    <property type="entry name" value="ADH_N"/>
    <property type="match status" value="1"/>
</dbReference>
<dbReference type="PANTHER" id="PTHR42813:SF4">
    <property type="entry name" value="NADP-DEPENDENT ISOPROPANOL DEHYDROGENASE"/>
    <property type="match status" value="1"/>
</dbReference>
<evidence type="ECO:0000256" key="2">
    <source>
        <dbReference type="ARBA" id="ARBA00008072"/>
    </source>
</evidence>
<organism evidence="7 8">
    <name type="scientific">Gordonibacter faecis</name>
    <dbReference type="NCBI Taxonomy" id="3047475"/>
    <lineage>
        <taxon>Bacteria</taxon>
        <taxon>Bacillati</taxon>
        <taxon>Actinomycetota</taxon>
        <taxon>Coriobacteriia</taxon>
        <taxon>Eggerthellales</taxon>
        <taxon>Eggerthellaceae</taxon>
        <taxon>Gordonibacter</taxon>
    </lineage>
</organism>
<proteinExistence type="inferred from homology"/>
<keyword evidence="8" id="KW-1185">Reference proteome</keyword>
<evidence type="ECO:0000256" key="4">
    <source>
        <dbReference type="ARBA" id="ARBA00022833"/>
    </source>
</evidence>
<keyword evidence="3" id="KW-0479">Metal-binding</keyword>
<comment type="cofactor">
    <cofactor evidence="1">
        <name>Zn(2+)</name>
        <dbReference type="ChEBI" id="CHEBI:29105"/>
    </cofactor>
</comment>
<dbReference type="InterPro" id="IPR036291">
    <property type="entry name" value="NAD(P)-bd_dom_sf"/>
</dbReference>
<dbReference type="Gene3D" id="3.40.50.720">
    <property type="entry name" value="NAD(P)-binding Rossmann-like Domain"/>
    <property type="match status" value="1"/>
</dbReference>